<feature type="region of interest" description="Disordered" evidence="1">
    <location>
        <begin position="137"/>
        <end position="209"/>
    </location>
</feature>
<feature type="compositionally biased region" description="Acidic residues" evidence="1">
    <location>
        <begin position="200"/>
        <end position="209"/>
    </location>
</feature>
<dbReference type="Proteomes" id="UP001304300">
    <property type="component" value="Chromosome"/>
</dbReference>
<gene>
    <name evidence="3" type="ORF">RZN69_20840</name>
</gene>
<dbReference type="AlphaFoldDB" id="A0AAQ3LFI3"/>
<dbReference type="EMBL" id="CP136920">
    <property type="protein sequence ID" value="WOO41074.1"/>
    <property type="molecule type" value="Genomic_DNA"/>
</dbReference>
<evidence type="ECO:0000313" key="3">
    <source>
        <dbReference type="EMBL" id="WOO41074.1"/>
    </source>
</evidence>
<name>A0AAQ3LFI3_9BACT</name>
<organism evidence="3 4">
    <name type="scientific">Rubellicoccus peritrichatus</name>
    <dbReference type="NCBI Taxonomy" id="3080537"/>
    <lineage>
        <taxon>Bacteria</taxon>
        <taxon>Pseudomonadati</taxon>
        <taxon>Verrucomicrobiota</taxon>
        <taxon>Opitutia</taxon>
        <taxon>Puniceicoccales</taxon>
        <taxon>Cerasicoccaceae</taxon>
        <taxon>Rubellicoccus</taxon>
    </lineage>
</organism>
<evidence type="ECO:0000256" key="1">
    <source>
        <dbReference type="SAM" id="MobiDB-lite"/>
    </source>
</evidence>
<feature type="compositionally biased region" description="Pro residues" evidence="1">
    <location>
        <begin position="154"/>
        <end position="166"/>
    </location>
</feature>
<evidence type="ECO:0000256" key="2">
    <source>
        <dbReference type="SAM" id="SignalP"/>
    </source>
</evidence>
<keyword evidence="2" id="KW-0732">Signal</keyword>
<reference evidence="3 4" key="1">
    <citation type="submission" date="2023-10" db="EMBL/GenBank/DDBJ databases">
        <title>Rubellicoccus peritrichatus gen. nov., sp. nov., isolated from an algae of coral reef tank.</title>
        <authorList>
            <person name="Luo J."/>
        </authorList>
    </citation>
    <scope>NUCLEOTIDE SEQUENCE [LARGE SCALE GENOMIC DNA]</scope>
    <source>
        <strain evidence="3 4">CR14</strain>
    </source>
</reference>
<feature type="chain" id="PRO_5042953864" evidence="2">
    <location>
        <begin position="23"/>
        <end position="209"/>
    </location>
</feature>
<evidence type="ECO:0000313" key="4">
    <source>
        <dbReference type="Proteomes" id="UP001304300"/>
    </source>
</evidence>
<sequence length="209" mass="22119">MTKSRLILTAVIAGVAAMPAFAMTSPTSQAEAQEWLEIKVSLVETTKLEPPAEGQDVNATAEVLKAFKSPSGLKEGDTIKIQYTYDPKPKYSDDGKRMLGPSSPALLRNGRQTYAFLNKGEGDDVYTPGASAWSFAPPFGIPKEERDKLGLKAPTPPKTPPPPPPASFRVPMKPPAAGAMPASPGKPPSTTPPPPPAPEQETEQTGDDS</sequence>
<feature type="signal peptide" evidence="2">
    <location>
        <begin position="1"/>
        <end position="22"/>
    </location>
</feature>
<accession>A0AAQ3LFI3</accession>
<dbReference type="RefSeq" id="WP_317833430.1">
    <property type="nucleotide sequence ID" value="NZ_CP136920.1"/>
</dbReference>
<feature type="compositionally biased region" description="Pro residues" evidence="1">
    <location>
        <begin position="184"/>
        <end position="198"/>
    </location>
</feature>
<keyword evidence="4" id="KW-1185">Reference proteome</keyword>
<dbReference type="KEGG" id="puo:RZN69_20840"/>
<proteinExistence type="predicted"/>
<protein>
    <submittedName>
        <fullName evidence="3">Uncharacterized protein</fullName>
    </submittedName>
</protein>